<protein>
    <submittedName>
        <fullName evidence="2">PKD domain protein</fullName>
    </submittedName>
</protein>
<organism evidence="2 3">
    <name type="scientific">Microscilla marina ATCC 23134</name>
    <dbReference type="NCBI Taxonomy" id="313606"/>
    <lineage>
        <taxon>Bacteria</taxon>
        <taxon>Pseudomonadati</taxon>
        <taxon>Bacteroidota</taxon>
        <taxon>Cytophagia</taxon>
        <taxon>Cytophagales</taxon>
        <taxon>Microscillaceae</taxon>
        <taxon>Microscilla</taxon>
    </lineage>
</organism>
<dbReference type="InterPro" id="IPR057708">
    <property type="entry name" value="DUF7948"/>
</dbReference>
<dbReference type="InterPro" id="IPR022409">
    <property type="entry name" value="PKD/Chitinase_dom"/>
</dbReference>
<proteinExistence type="predicted"/>
<dbReference type="Pfam" id="PF00801">
    <property type="entry name" value="PKD"/>
    <property type="match status" value="1"/>
</dbReference>
<dbReference type="SMART" id="SM00089">
    <property type="entry name" value="PKD"/>
    <property type="match status" value="3"/>
</dbReference>
<accession>A1ZU28</accession>
<evidence type="ECO:0000313" key="2">
    <source>
        <dbReference type="EMBL" id="EAY26141.1"/>
    </source>
</evidence>
<keyword evidence="3" id="KW-1185">Reference proteome</keyword>
<dbReference type="InterPro" id="IPR000601">
    <property type="entry name" value="PKD_dom"/>
</dbReference>
<reference evidence="2 3" key="1">
    <citation type="submission" date="2007-01" db="EMBL/GenBank/DDBJ databases">
        <authorList>
            <person name="Haygood M."/>
            <person name="Podell S."/>
            <person name="Anderson C."/>
            <person name="Hopkinson B."/>
            <person name="Roe K."/>
            <person name="Barbeau K."/>
            <person name="Gaasterland T."/>
            <person name="Ferriera S."/>
            <person name="Johnson J."/>
            <person name="Kravitz S."/>
            <person name="Beeson K."/>
            <person name="Sutton G."/>
            <person name="Rogers Y.-H."/>
            <person name="Friedman R."/>
            <person name="Frazier M."/>
            <person name="Venter J.C."/>
        </authorList>
    </citation>
    <scope>NUCLEOTIDE SEQUENCE [LARGE SCALE GENOMIC DNA]</scope>
    <source>
        <strain evidence="2 3">ATCC 23134</strain>
    </source>
</reference>
<dbReference type="eggNOG" id="COG3291">
    <property type="taxonomic scope" value="Bacteria"/>
</dbReference>
<dbReference type="Pfam" id="PF13585">
    <property type="entry name" value="CHU_C"/>
    <property type="match status" value="1"/>
</dbReference>
<dbReference type="Pfam" id="PF25778">
    <property type="entry name" value="DUF7948"/>
    <property type="match status" value="1"/>
</dbReference>
<sequence>MLLIGASGYIQAQVPVLAKARAHHKKPPQSKNYKFVENKNQWDNTVKFRAAIPSGFMFLKNDGFQYTYYDSKAIGRLHTANVSSVASRTAQAQQIKAHSFEVKFKDANPQPQITAQEPVPETMNYFLGKDPTKWATNVQSYHSIHYQNIYPSIDLKLYERNNALKYEFIVAPNTSPKIIRMQYNAADNIRLKDGQLEIQTSLGKVIEKRPYCYQIIQGKKIIVETRFKLNNNEVSFEFPYGYNPNFALVIDPELVFSTYSGSFADNWGNTATFDAAGNLYAGGTAFGSNFPLTLGAFQSAYGGQIDVGILKFSAQGDRLLYGSFYGGQDAEVPHSLVVDNNDDLIIMGTTGSDDLPTSNTAFDQTFNNASGFPSVTPLAGMRYTSGSDIFIAKISQNGNQLKAATYIGGNNNDGLNTSTLPRIKNYGDAYRGDVFVDGSNNIYVASTTLSTDFPVVNAIQPAISAGHDAVVFKMTSDLTTMVWGTYLGGNGFDGAFSIKVFKDQEVFVAGATTSTGLPSSADALHRNNLGSDDGFIARISNNGNTLEKLTYLGTNNADQAFFIDLDTNSNVYAFGQTFGNYPVTPDVYSNGNAKQFIHKLNKDLSATIYSTVIGSGRSEPDISPTAFLVNDCENVYITGWGGSINHNFLPNGYTTQPMRNSSTNDLPITFDGVQQTTDGDDFYIAVLSAGAKDLVYGTFLGSNLSRGEHVDGGTCRFSKNGIVYHSVCACGDGSTFPTTPNAYSQFNRSNNCNNAAFKFDVDILTVDFDIKDSVQNDVTEICAPATLNFVYKGLGASTFDWNISNGVGNIGNTESVSFRFNEEGLFTVTLVASSPPSCLRTLTTTKTFRVYKNTLTVSLSDTICVRDSIPLRVTSSKSVVSYLWTPGTGLSDSTIANPVASPAQTTNYKVTVKDVDGCETAALVTVNVLDFPTTNFVAKVLNECGKVPRIKLVPDAGEGLKHTWQMGNGEVFNNESGGGFYTYPESGSYTITYTVANSHCSATDSVKVTVDNTVPELPNVITPNGDGKNDFFVSPYTDHKVEIYNRWGRKIFERDQYQNDWGTDADPGIYYYILISPEGVRCKNWLKVTK</sequence>
<dbReference type="EMBL" id="AAWS01000038">
    <property type="protein sequence ID" value="EAY26141.1"/>
    <property type="molecule type" value="Genomic_DNA"/>
</dbReference>
<dbReference type="AlphaFoldDB" id="A1ZU28"/>
<dbReference type="InterPro" id="IPR035986">
    <property type="entry name" value="PKD_dom_sf"/>
</dbReference>
<evidence type="ECO:0000259" key="1">
    <source>
        <dbReference type="PROSITE" id="PS50093"/>
    </source>
</evidence>
<dbReference type="Gene3D" id="2.60.40.10">
    <property type="entry name" value="Immunoglobulins"/>
    <property type="match status" value="3"/>
</dbReference>
<feature type="domain" description="PKD" evidence="1">
    <location>
        <begin position="956"/>
        <end position="1010"/>
    </location>
</feature>
<dbReference type="SUPFAM" id="SSF49299">
    <property type="entry name" value="PKD domain"/>
    <property type="match status" value="2"/>
</dbReference>
<comment type="caution">
    <text evidence="2">The sequence shown here is derived from an EMBL/GenBank/DDBJ whole genome shotgun (WGS) entry which is preliminary data.</text>
</comment>
<dbReference type="Proteomes" id="UP000004095">
    <property type="component" value="Unassembled WGS sequence"/>
</dbReference>
<dbReference type="InterPro" id="IPR052918">
    <property type="entry name" value="Motility_Chemotaxis_Reg"/>
</dbReference>
<gene>
    <name evidence="2" type="ORF">M23134_06014</name>
</gene>
<dbReference type="CDD" id="cd00146">
    <property type="entry name" value="PKD"/>
    <property type="match status" value="2"/>
</dbReference>
<dbReference type="PANTHER" id="PTHR35580">
    <property type="entry name" value="CELL SURFACE GLYCOPROTEIN (S-LAYER PROTEIN)-LIKE PROTEIN"/>
    <property type="match status" value="1"/>
</dbReference>
<dbReference type="InterPro" id="IPR013783">
    <property type="entry name" value="Ig-like_fold"/>
</dbReference>
<evidence type="ECO:0000313" key="3">
    <source>
        <dbReference type="Proteomes" id="UP000004095"/>
    </source>
</evidence>
<feature type="domain" description="PKD" evidence="1">
    <location>
        <begin position="798"/>
        <end position="855"/>
    </location>
</feature>
<dbReference type="PROSITE" id="PS50093">
    <property type="entry name" value="PKD"/>
    <property type="match status" value="2"/>
</dbReference>
<dbReference type="PANTHER" id="PTHR35580:SF1">
    <property type="entry name" value="PHYTASE-LIKE DOMAIN-CONTAINING PROTEIN"/>
    <property type="match status" value="1"/>
</dbReference>
<name>A1ZU28_MICM2</name>